<keyword evidence="3" id="KW-0564">Palmitate</keyword>
<accession>A0A8J7VUE5</accession>
<proteinExistence type="predicted"/>
<protein>
    <submittedName>
        <fullName evidence="7">MliC family protein</fullName>
    </submittedName>
</protein>
<evidence type="ECO:0000256" key="4">
    <source>
        <dbReference type="ARBA" id="ARBA00023288"/>
    </source>
</evidence>
<evidence type="ECO:0000256" key="2">
    <source>
        <dbReference type="ARBA" id="ARBA00023136"/>
    </source>
</evidence>
<feature type="compositionally biased region" description="Pro residues" evidence="5">
    <location>
        <begin position="37"/>
        <end position="73"/>
    </location>
</feature>
<keyword evidence="4" id="KW-0449">Lipoprotein</keyword>
<organism evidence="7">
    <name type="scientific">Coralloluteibacterium stylophorae</name>
    <dbReference type="NCBI Taxonomy" id="1776034"/>
    <lineage>
        <taxon>Bacteria</taxon>
        <taxon>Pseudomonadati</taxon>
        <taxon>Pseudomonadota</taxon>
        <taxon>Gammaproteobacteria</taxon>
        <taxon>Lysobacterales</taxon>
        <taxon>Lysobacteraceae</taxon>
        <taxon>Coralloluteibacterium</taxon>
    </lineage>
</organism>
<keyword evidence="9" id="KW-1185">Reference proteome</keyword>
<sequence length="155" mass="16418">MIRPAHLAISLFLGVLVLGGCGRDGSEADRDAATAPEPAPQPAPEAPQPVPEPEPEPAAPEPEPAPPPQPDPDTPVAGPVTYECQNGFHFHVTYFPDRASVKLSNSRTVEAPQVRSADGAHYEAEGVSWWNKGNAGTLEQDAQPSLDCVEIARAR</sequence>
<dbReference type="RefSeq" id="WP_211927335.1">
    <property type="nucleotide sequence ID" value="NZ_JAGQFT020000002.1"/>
</dbReference>
<dbReference type="Pfam" id="PF09864">
    <property type="entry name" value="MliC"/>
    <property type="match status" value="1"/>
</dbReference>
<name>A0A8J7VUE5_9GAMM</name>
<evidence type="ECO:0000256" key="5">
    <source>
        <dbReference type="SAM" id="MobiDB-lite"/>
    </source>
</evidence>
<dbReference type="InterPro" id="IPR018660">
    <property type="entry name" value="MliC"/>
</dbReference>
<dbReference type="SUPFAM" id="SSF141488">
    <property type="entry name" value="YdhA-like"/>
    <property type="match status" value="1"/>
</dbReference>
<reference evidence="8 9" key="1">
    <citation type="journal article" date="2021" name="Microbiol. Resour. Announc.">
        <title>Draft Genome Sequence of Coralloluteibacterium stylophorae LMG 29479T.</title>
        <authorList>
            <person name="Karlyshev A.V."/>
            <person name="Kudryashova E.B."/>
            <person name="Ariskina E.V."/>
            <person name="Conroy A.P."/>
            <person name="Abidueva E.Y."/>
        </authorList>
    </citation>
    <scope>NUCLEOTIDE SEQUENCE [LARGE SCALE GENOMIC DNA]</scope>
    <source>
        <strain evidence="8 9">LMG 29479</strain>
    </source>
</reference>
<dbReference type="EMBL" id="JAGQFT010000131">
    <property type="protein sequence ID" value="MBR0563427.1"/>
    <property type="molecule type" value="Genomic_DNA"/>
</dbReference>
<evidence type="ECO:0000313" key="9">
    <source>
        <dbReference type="Proteomes" id="UP000675747"/>
    </source>
</evidence>
<evidence type="ECO:0000256" key="3">
    <source>
        <dbReference type="ARBA" id="ARBA00023139"/>
    </source>
</evidence>
<evidence type="ECO:0000313" key="7">
    <source>
        <dbReference type="EMBL" id="MBR0563427.1"/>
    </source>
</evidence>
<feature type="domain" description="C-type lysozyme inhibitor" evidence="6">
    <location>
        <begin position="82"/>
        <end position="143"/>
    </location>
</feature>
<feature type="region of interest" description="Disordered" evidence="5">
    <location>
        <begin position="24"/>
        <end position="82"/>
    </location>
</feature>
<evidence type="ECO:0000313" key="8">
    <source>
        <dbReference type="EMBL" id="MBS7456371.1"/>
    </source>
</evidence>
<dbReference type="InterPro" id="IPR036328">
    <property type="entry name" value="MliC_sf"/>
</dbReference>
<dbReference type="EMBL" id="JAGQFT020000002">
    <property type="protein sequence ID" value="MBS7456371.1"/>
    <property type="molecule type" value="Genomic_DNA"/>
</dbReference>
<comment type="caution">
    <text evidence="7">The sequence shown here is derived from an EMBL/GenBank/DDBJ whole genome shotgun (WGS) entry which is preliminary data.</text>
</comment>
<dbReference type="PROSITE" id="PS51257">
    <property type="entry name" value="PROKAR_LIPOPROTEIN"/>
    <property type="match status" value="1"/>
</dbReference>
<keyword evidence="1" id="KW-0732">Signal</keyword>
<dbReference type="Proteomes" id="UP000675747">
    <property type="component" value="Unassembled WGS sequence"/>
</dbReference>
<dbReference type="Gene3D" id="2.40.128.200">
    <property type="match status" value="1"/>
</dbReference>
<keyword evidence="2" id="KW-0472">Membrane</keyword>
<dbReference type="AlphaFoldDB" id="A0A8J7VUE5"/>
<evidence type="ECO:0000256" key="1">
    <source>
        <dbReference type="ARBA" id="ARBA00022729"/>
    </source>
</evidence>
<evidence type="ECO:0000259" key="6">
    <source>
        <dbReference type="Pfam" id="PF09864"/>
    </source>
</evidence>
<reference evidence="7" key="2">
    <citation type="submission" date="2021-04" db="EMBL/GenBank/DDBJ databases">
        <authorList>
            <person name="Karlyshev A.V."/>
        </authorList>
    </citation>
    <scope>NUCLEOTIDE SEQUENCE</scope>
    <source>
        <strain evidence="7">LMG 29479</strain>
    </source>
</reference>
<gene>
    <name evidence="8" type="ORF">KB893_004370</name>
    <name evidence="7" type="ORF">KB893_13015</name>
</gene>